<name>A0A0B5FVJ8_9BACT</name>
<accession>A0A0B5FVJ8</accession>
<dbReference type="HOGENOM" id="CLU_2368865_0_0_7"/>
<gene>
    <name evidence="1" type="ORF">GSUB_17025</name>
</gene>
<organism evidence="1 2">
    <name type="scientific">Geoalkalibacter subterraneus</name>
    <dbReference type="NCBI Taxonomy" id="483547"/>
    <lineage>
        <taxon>Bacteria</taxon>
        <taxon>Pseudomonadati</taxon>
        <taxon>Thermodesulfobacteriota</taxon>
        <taxon>Desulfuromonadia</taxon>
        <taxon>Desulfuromonadales</taxon>
        <taxon>Geoalkalibacteraceae</taxon>
        <taxon>Geoalkalibacter</taxon>
    </lineage>
</organism>
<keyword evidence="1" id="KW-0614">Plasmid</keyword>
<protein>
    <submittedName>
        <fullName evidence="1">Uncharacterized protein</fullName>
    </submittedName>
</protein>
<proteinExistence type="predicted"/>
<dbReference type="AlphaFoldDB" id="A0A0B5FVJ8"/>
<evidence type="ECO:0000313" key="2">
    <source>
        <dbReference type="Proteomes" id="UP000035036"/>
    </source>
</evidence>
<dbReference type="Proteomes" id="UP000035036">
    <property type="component" value="Plasmid pGSUB1"/>
</dbReference>
<reference evidence="1 2" key="1">
    <citation type="journal article" date="2015" name="Genome Announc.">
        <title>Genomes of Geoalkalibacter ferrihydriticus Z-0531T and Geoalkalibacter subterraneus Red1T, Two Haloalkaliphilic Metal-Reducing Deltaproteobacteria.</title>
        <authorList>
            <person name="Badalamenti J.P."/>
            <person name="Krajmalnik-Brown R."/>
            <person name="Torres C.I."/>
            <person name="Bond D.R."/>
        </authorList>
    </citation>
    <scope>NUCLEOTIDE SEQUENCE [LARGE SCALE GENOMIC DNA]</scope>
    <source>
        <strain evidence="1 2">Red1</strain>
        <plasmid evidence="2">Plasmid pGSUB1</plasmid>
    </source>
</reference>
<dbReference type="RefSeq" id="WP_040202826.1">
    <property type="nucleotide sequence ID" value="NZ_CP010312.1"/>
</dbReference>
<dbReference type="OrthoDB" id="5785342at2"/>
<keyword evidence="2" id="KW-1185">Reference proteome</keyword>
<evidence type="ECO:0000313" key="1">
    <source>
        <dbReference type="EMBL" id="AJF08195.1"/>
    </source>
</evidence>
<dbReference type="EMBL" id="CP010312">
    <property type="protein sequence ID" value="AJF08195.1"/>
    <property type="molecule type" value="Genomic_DNA"/>
</dbReference>
<geneLocation type="plasmid" evidence="1 2">
    <name>pGSUB1</name>
</geneLocation>
<dbReference type="KEGG" id="gsb:GSUB_17025"/>
<sequence>MSDWKKFTGKEPLSGVFWVRGLRQEVDCDVDDYGRPVWHFTDEQSSFLALVEISFDPAEDLDVCPVNQYLTGDFDEQTDSITHYKEFAMPEGPAV</sequence>